<dbReference type="Proteomes" id="UP000580856">
    <property type="component" value="Unassembled WGS sequence"/>
</dbReference>
<dbReference type="RefSeq" id="WP_167942206.1">
    <property type="nucleotide sequence ID" value="NZ_JAATJA010000003.1"/>
</dbReference>
<dbReference type="InterPro" id="IPR011990">
    <property type="entry name" value="TPR-like_helical_dom_sf"/>
</dbReference>
<dbReference type="Gene3D" id="1.25.40.10">
    <property type="entry name" value="Tetratricopeptide repeat domain"/>
    <property type="match status" value="1"/>
</dbReference>
<keyword evidence="2" id="KW-1185">Reference proteome</keyword>
<name>A0A846QVI5_9BACT</name>
<protein>
    <submittedName>
        <fullName evidence="1">Flp pilus assembly protein TadD</fullName>
    </submittedName>
</protein>
<dbReference type="AlphaFoldDB" id="A0A846QVI5"/>
<dbReference type="EMBL" id="JAATJA010000003">
    <property type="protein sequence ID" value="NJB69124.1"/>
    <property type="molecule type" value="Genomic_DNA"/>
</dbReference>
<reference evidence="1 2" key="1">
    <citation type="submission" date="2020-03" db="EMBL/GenBank/DDBJ databases">
        <title>Genomic Encyclopedia of Type Strains, Phase IV (KMG-IV): sequencing the most valuable type-strain genomes for metagenomic binning, comparative biology and taxonomic classification.</title>
        <authorList>
            <person name="Goeker M."/>
        </authorList>
    </citation>
    <scope>NUCLEOTIDE SEQUENCE [LARGE SCALE GENOMIC DNA]</scope>
    <source>
        <strain evidence="1 2">DSM 24233</strain>
    </source>
</reference>
<comment type="caution">
    <text evidence="1">The sequence shown here is derived from an EMBL/GenBank/DDBJ whole genome shotgun (WGS) entry which is preliminary data.</text>
</comment>
<sequence length="100" mass="11205">MNPIMEMGQLNKMAMDRCNRGDLANAKFMLRQALMRSRACTSPLPGARIRNNLAIVLTMRGKADCARKLLGEALETLNAHRLGHTKFHEQVRKGMEQLAA</sequence>
<evidence type="ECO:0000313" key="1">
    <source>
        <dbReference type="EMBL" id="NJB69124.1"/>
    </source>
</evidence>
<accession>A0A846QVI5</accession>
<dbReference type="SUPFAM" id="SSF48452">
    <property type="entry name" value="TPR-like"/>
    <property type="match status" value="1"/>
</dbReference>
<gene>
    <name evidence="1" type="ORF">GGQ74_002818</name>
</gene>
<proteinExistence type="predicted"/>
<evidence type="ECO:0000313" key="2">
    <source>
        <dbReference type="Proteomes" id="UP000580856"/>
    </source>
</evidence>
<organism evidence="1 2">
    <name type="scientific">Desulfobaculum xiamenense</name>
    <dbReference type="NCBI Taxonomy" id="995050"/>
    <lineage>
        <taxon>Bacteria</taxon>
        <taxon>Pseudomonadati</taxon>
        <taxon>Thermodesulfobacteriota</taxon>
        <taxon>Desulfovibrionia</taxon>
        <taxon>Desulfovibrionales</taxon>
        <taxon>Desulfovibrionaceae</taxon>
        <taxon>Desulfobaculum</taxon>
    </lineage>
</organism>